<organism evidence="1 2">
    <name type="scientific">Moritella yayanosii</name>
    <dbReference type="NCBI Taxonomy" id="69539"/>
    <lineage>
        <taxon>Bacteria</taxon>
        <taxon>Pseudomonadati</taxon>
        <taxon>Pseudomonadota</taxon>
        <taxon>Gammaproteobacteria</taxon>
        <taxon>Alteromonadales</taxon>
        <taxon>Moritellaceae</taxon>
        <taxon>Moritella</taxon>
    </lineage>
</organism>
<sequence length="138" mass="15758">MSSYIVGHLPEDQGPVTSIYKEVRKVPFSFTSKKNEAESAAEGSYVYVIVKEKEGRKNIFKLAYSYKCTECFRKAGGKWLGKFDYKNTVEYEKDGELKLLDPPLAITDSDFISWYKTKALGMRVIPTEYESVLKAMLV</sequence>
<dbReference type="EMBL" id="LS483250">
    <property type="protein sequence ID" value="SQD77712.1"/>
    <property type="molecule type" value="Genomic_DNA"/>
</dbReference>
<dbReference type="KEGG" id="mya:MORIYA_1234"/>
<keyword evidence="2" id="KW-1185">Reference proteome</keyword>
<accession>A0A330LMQ0</accession>
<dbReference type="RefSeq" id="WP_112713465.1">
    <property type="nucleotide sequence ID" value="NZ_LS483250.1"/>
</dbReference>
<dbReference type="AlphaFoldDB" id="A0A330LMQ0"/>
<proteinExistence type="predicted"/>
<dbReference type="Proteomes" id="UP000250163">
    <property type="component" value="Chromosome MORIYA"/>
</dbReference>
<name>A0A330LMQ0_9GAMM</name>
<gene>
    <name evidence="1" type="ORF">MORIYA_1234</name>
</gene>
<protein>
    <submittedName>
        <fullName evidence="1">Uncharacterized protein</fullName>
    </submittedName>
</protein>
<reference evidence="2" key="1">
    <citation type="submission" date="2018-05" db="EMBL/GenBank/DDBJ databases">
        <authorList>
            <person name="Cea G.-C."/>
            <person name="William W."/>
        </authorList>
    </citation>
    <scope>NUCLEOTIDE SEQUENCE [LARGE SCALE GENOMIC DNA]</scope>
    <source>
        <strain evidence="2">DB21MT 5</strain>
    </source>
</reference>
<evidence type="ECO:0000313" key="1">
    <source>
        <dbReference type="EMBL" id="SQD77712.1"/>
    </source>
</evidence>
<dbReference type="OrthoDB" id="6399206at2"/>
<evidence type="ECO:0000313" key="2">
    <source>
        <dbReference type="Proteomes" id="UP000250163"/>
    </source>
</evidence>